<dbReference type="InterPro" id="IPR036397">
    <property type="entry name" value="RNaseH_sf"/>
</dbReference>
<evidence type="ECO:0000313" key="6">
    <source>
        <dbReference type="EMBL" id="GEU90544.1"/>
    </source>
</evidence>
<organism evidence="6">
    <name type="scientific">Tanacetum cinerariifolium</name>
    <name type="common">Dalmatian daisy</name>
    <name type="synonym">Chrysanthemum cinerariifolium</name>
    <dbReference type="NCBI Taxonomy" id="118510"/>
    <lineage>
        <taxon>Eukaryota</taxon>
        <taxon>Viridiplantae</taxon>
        <taxon>Streptophyta</taxon>
        <taxon>Embryophyta</taxon>
        <taxon>Tracheophyta</taxon>
        <taxon>Spermatophyta</taxon>
        <taxon>Magnoliopsida</taxon>
        <taxon>eudicotyledons</taxon>
        <taxon>Gunneridae</taxon>
        <taxon>Pentapetalae</taxon>
        <taxon>asterids</taxon>
        <taxon>campanulids</taxon>
        <taxon>Asterales</taxon>
        <taxon>Asteraceae</taxon>
        <taxon>Asteroideae</taxon>
        <taxon>Anthemideae</taxon>
        <taxon>Anthemidinae</taxon>
        <taxon>Tanacetum</taxon>
    </lineage>
</organism>
<dbReference type="InterPro" id="IPR039537">
    <property type="entry name" value="Retrotran_Ty1/copia-like"/>
</dbReference>
<dbReference type="GO" id="GO:0008233">
    <property type="term" value="F:peptidase activity"/>
    <property type="evidence" value="ECO:0007669"/>
    <property type="project" value="UniProtKB-KW"/>
</dbReference>
<dbReference type="PANTHER" id="PTHR42648">
    <property type="entry name" value="TRANSPOSASE, PUTATIVE-RELATED"/>
    <property type="match status" value="1"/>
</dbReference>
<evidence type="ECO:0000256" key="3">
    <source>
        <dbReference type="ARBA" id="ARBA00022801"/>
    </source>
</evidence>
<keyword evidence="1" id="KW-0645">Protease</keyword>
<evidence type="ECO:0000259" key="5">
    <source>
        <dbReference type="PROSITE" id="PS50994"/>
    </source>
</evidence>
<evidence type="ECO:0000256" key="1">
    <source>
        <dbReference type="ARBA" id="ARBA00022670"/>
    </source>
</evidence>
<feature type="compositionally biased region" description="Low complexity" evidence="4">
    <location>
        <begin position="13"/>
        <end position="30"/>
    </location>
</feature>
<dbReference type="Pfam" id="PF07727">
    <property type="entry name" value="RVT_2"/>
    <property type="match status" value="2"/>
</dbReference>
<keyword evidence="2" id="KW-0479">Metal-binding</keyword>
<comment type="caution">
    <text evidence="6">The sequence shown here is derived from an EMBL/GenBank/DDBJ whole genome shotgun (WGS) entry which is preliminary data.</text>
</comment>
<feature type="domain" description="Integrase catalytic" evidence="5">
    <location>
        <begin position="1234"/>
        <end position="1337"/>
    </location>
</feature>
<sequence>MGAAPGTNLIWNSTWRSGGRPGSSSGKTSRNSLTTGYPKETKGYSFYYPPENKVLVARNTKFLENSLINQEASVSLEDLDIIQEEDTHPSIDTSLNHEEDDLEIDEPQSDIVPIRRSTRTRHAPDHMCLYIDAEEHELRDLGEPANYKAALLDLESEKWLNAMNVEMQSMKGNEVWVLVELPLNGKTIGSKWLFKKKTDTDRNIHTYKARLVAKGYTQTLGIDYEETFSPVADIRAIRILIAIAAYYDYEIWQMDVKTAFLNGYLNMEQPEGEAAYIFGIKIYRDRSRRLIGLCQSAYIEKILKRFCMENSKCGSIPMQEKLKLSNSQGASTPVELKRMQNVPYASAVGSIMYAVRYARPDVALAQNVTSRFQQNLGDLHWTTVKNNLKCLRNTKDMFLVYGEAEDIDAFDASKEAVWVRKFISGLGVVPTIEKPISMYCDNTGAIAIANESGITKGARNFCAKVHYLREVIEYGDIKMLEDKQLEEKTNTDCLIKKQEKVHLGIKVGANIMVTGVSGQEGAEGNEVWVLVELPPNGKTICSKWLFKKKTDMDRNIHTYKARLVAKGYTQTLGIDYEETFSPVADIRAIRILIAIAAYYDYEIWQMDVKTAFLNGYLNMEQPEGSIMYAVRYTRPDVALAQNVTSRFQRNLGDLHWTTVKNNLKCLRNTKDMFLVYGEAEYIAAFDASKEAVWVRKFISGLGVVPTIEKPISMYCDNTRAIAIANESGITKGARNLCAKVHYLREVIEYGDIKLEKVHTYDNLADPFTKALAFLKHSEHTMNIGMLPASSLIWPPRVTLGRLLPHARGLGFKPRREGFLSGAKKEWGLSPKAKVRVLHTAQLDVTSLRSIVRSSGYQNSERQGERTRWERKSLAIEPKENTQVDEKKDKATTAFLYQALTEDAILQVAGCKTAKELWESLKKRHVGEEKVQQARLKSLMIGFQTLQMKEDDTMVAFTAKLNGYATKAKELGKTLDESLLVRKLLDSTPDRFIQIVASIEKTNDLDDITLDEIVGKLKTFEERIKLRKEGQVESQENLLFAHGEHSRKGRRFSKREGTSTTQEQSNLILEVDEPSLLMTTHETEHKEVLLNEGQIQLEKYATADASIWCLDNGASNHMTGTKSHFRDIDESVTGRVRFGDGSYVQIKSRGSILLGCKNNGQKIVSDMYYIPNLKSNSLGQLTEIGCRLNFDDINKMTRKGLVEGIPRINHAGQICDACLLGKLSRTPFPNQAKFRSKNPLDLVHGDLCGPISPTTHSGKKLIFLLVDDCTRFMWAYFLTSKDQAFSSFKEFRQQIEMEMGMKLRMLKTDRGGEFTSNEFTKYCKENRIARQLTAPYSP</sequence>
<name>A0A6L2P130_TANCI</name>
<dbReference type="CDD" id="cd09272">
    <property type="entry name" value="RNase_HI_RT_Ty1"/>
    <property type="match status" value="2"/>
</dbReference>
<accession>A0A6L2P130</accession>
<dbReference type="Pfam" id="PF25597">
    <property type="entry name" value="SH3_retrovirus"/>
    <property type="match status" value="1"/>
</dbReference>
<dbReference type="GO" id="GO:0006508">
    <property type="term" value="P:proteolysis"/>
    <property type="evidence" value="ECO:0007669"/>
    <property type="project" value="UniProtKB-KW"/>
</dbReference>
<dbReference type="InterPro" id="IPR057670">
    <property type="entry name" value="SH3_retrovirus"/>
</dbReference>
<dbReference type="InterPro" id="IPR001584">
    <property type="entry name" value="Integrase_cat-core"/>
</dbReference>
<dbReference type="Pfam" id="PF22936">
    <property type="entry name" value="Pol_BBD"/>
    <property type="match status" value="1"/>
</dbReference>
<dbReference type="InterPro" id="IPR012337">
    <property type="entry name" value="RNaseH-like_sf"/>
</dbReference>
<dbReference type="PROSITE" id="PS50994">
    <property type="entry name" value="INTEGRASE"/>
    <property type="match status" value="1"/>
</dbReference>
<gene>
    <name evidence="6" type="ORF">Tci_062522</name>
</gene>
<dbReference type="GO" id="GO:0015074">
    <property type="term" value="P:DNA integration"/>
    <property type="evidence" value="ECO:0007669"/>
    <property type="project" value="InterPro"/>
</dbReference>
<dbReference type="Pfam" id="PF00665">
    <property type="entry name" value="rve"/>
    <property type="match status" value="1"/>
</dbReference>
<keyword evidence="3" id="KW-0378">Hydrolase</keyword>
<dbReference type="EMBL" id="BKCJ010010209">
    <property type="protein sequence ID" value="GEU90544.1"/>
    <property type="molecule type" value="Genomic_DNA"/>
</dbReference>
<evidence type="ECO:0000256" key="4">
    <source>
        <dbReference type="SAM" id="MobiDB-lite"/>
    </source>
</evidence>
<feature type="region of interest" description="Disordered" evidence="4">
    <location>
        <begin position="1"/>
        <end position="42"/>
    </location>
</feature>
<dbReference type="Pfam" id="PF14223">
    <property type="entry name" value="Retrotran_gag_2"/>
    <property type="match status" value="1"/>
</dbReference>
<protein>
    <submittedName>
        <fullName evidence="6">Zinc finger, CCHC-type</fullName>
    </submittedName>
</protein>
<dbReference type="PANTHER" id="PTHR42648:SF25">
    <property type="entry name" value="RNA-DIRECTED DNA POLYMERASE"/>
    <property type="match status" value="1"/>
</dbReference>
<evidence type="ECO:0000256" key="2">
    <source>
        <dbReference type="ARBA" id="ARBA00022723"/>
    </source>
</evidence>
<dbReference type="GO" id="GO:0046872">
    <property type="term" value="F:metal ion binding"/>
    <property type="evidence" value="ECO:0007669"/>
    <property type="project" value="UniProtKB-KW"/>
</dbReference>
<reference evidence="6" key="1">
    <citation type="journal article" date="2019" name="Sci. Rep.">
        <title>Draft genome of Tanacetum cinerariifolium, the natural source of mosquito coil.</title>
        <authorList>
            <person name="Yamashiro T."/>
            <person name="Shiraishi A."/>
            <person name="Satake H."/>
            <person name="Nakayama K."/>
        </authorList>
    </citation>
    <scope>NUCLEOTIDE SEQUENCE</scope>
</reference>
<dbReference type="InterPro" id="IPR054722">
    <property type="entry name" value="PolX-like_BBD"/>
</dbReference>
<dbReference type="InterPro" id="IPR013103">
    <property type="entry name" value="RVT_2"/>
</dbReference>
<dbReference type="SUPFAM" id="SSF53098">
    <property type="entry name" value="Ribonuclease H-like"/>
    <property type="match status" value="1"/>
</dbReference>
<dbReference type="Gene3D" id="3.30.420.10">
    <property type="entry name" value="Ribonuclease H-like superfamily/Ribonuclease H"/>
    <property type="match status" value="1"/>
</dbReference>
<dbReference type="GO" id="GO:0003676">
    <property type="term" value="F:nucleic acid binding"/>
    <property type="evidence" value="ECO:0007669"/>
    <property type="project" value="InterPro"/>
</dbReference>
<proteinExistence type="predicted"/>